<dbReference type="Pfam" id="PF00096">
    <property type="entry name" value="zf-C2H2"/>
    <property type="match status" value="1"/>
</dbReference>
<evidence type="ECO:0000313" key="11">
    <source>
        <dbReference type="EMBL" id="CAG8704717.1"/>
    </source>
</evidence>
<dbReference type="GO" id="GO:0003677">
    <property type="term" value="F:DNA binding"/>
    <property type="evidence" value="ECO:0007669"/>
    <property type="project" value="UniProtKB-KW"/>
</dbReference>
<comment type="caution">
    <text evidence="11">The sequence shown here is derived from an EMBL/GenBank/DDBJ whole genome shotgun (WGS) entry which is preliminary data.</text>
</comment>
<keyword evidence="7" id="KW-0539">Nucleus</keyword>
<name>A0A9N9HTF7_9GLOM</name>
<dbReference type="Gene3D" id="3.30.160.60">
    <property type="entry name" value="Classic Zinc Finger"/>
    <property type="match status" value="1"/>
</dbReference>
<keyword evidence="6" id="KW-0238">DNA-binding</keyword>
<feature type="compositionally biased region" description="Polar residues" evidence="9">
    <location>
        <begin position="247"/>
        <end position="263"/>
    </location>
</feature>
<gene>
    <name evidence="11" type="ORF">AMORRO_LOCUS12330</name>
</gene>
<evidence type="ECO:0000259" key="10">
    <source>
        <dbReference type="PROSITE" id="PS50157"/>
    </source>
</evidence>
<organism evidence="11 12">
    <name type="scientific">Acaulospora morrowiae</name>
    <dbReference type="NCBI Taxonomy" id="94023"/>
    <lineage>
        <taxon>Eukaryota</taxon>
        <taxon>Fungi</taxon>
        <taxon>Fungi incertae sedis</taxon>
        <taxon>Mucoromycota</taxon>
        <taxon>Glomeromycotina</taxon>
        <taxon>Glomeromycetes</taxon>
        <taxon>Diversisporales</taxon>
        <taxon>Acaulosporaceae</taxon>
        <taxon>Acaulospora</taxon>
    </lineage>
</organism>
<evidence type="ECO:0000256" key="8">
    <source>
        <dbReference type="PROSITE-ProRule" id="PRU00042"/>
    </source>
</evidence>
<evidence type="ECO:0000256" key="7">
    <source>
        <dbReference type="ARBA" id="ARBA00023242"/>
    </source>
</evidence>
<keyword evidence="5" id="KW-0862">Zinc</keyword>
<feature type="region of interest" description="Disordered" evidence="9">
    <location>
        <begin position="41"/>
        <end position="118"/>
    </location>
</feature>
<dbReference type="SUPFAM" id="SSF57667">
    <property type="entry name" value="beta-beta-alpha zinc fingers"/>
    <property type="match status" value="1"/>
</dbReference>
<evidence type="ECO:0000256" key="1">
    <source>
        <dbReference type="ARBA" id="ARBA00004123"/>
    </source>
</evidence>
<proteinExistence type="predicted"/>
<reference evidence="11" key="1">
    <citation type="submission" date="2021-06" db="EMBL/GenBank/DDBJ databases">
        <authorList>
            <person name="Kallberg Y."/>
            <person name="Tangrot J."/>
            <person name="Rosling A."/>
        </authorList>
    </citation>
    <scope>NUCLEOTIDE SEQUENCE</scope>
    <source>
        <strain evidence="11">CL551</strain>
    </source>
</reference>
<feature type="region of interest" description="Disordered" evidence="9">
    <location>
        <begin position="247"/>
        <end position="268"/>
    </location>
</feature>
<accession>A0A9N9HTF7</accession>
<keyword evidence="2" id="KW-0479">Metal-binding</keyword>
<keyword evidence="3" id="KW-0677">Repeat</keyword>
<evidence type="ECO:0000313" key="12">
    <source>
        <dbReference type="Proteomes" id="UP000789342"/>
    </source>
</evidence>
<sequence>QQAVAQLAYLYNSSTDNCSTQPPSAIQHAFLYNPTAYPSPPLDASTALPSSRMNTNDSGDHHHHGNTGNNQNYHSGPIITDNSQLNTSQPSFNADQKPPPPQTIPTITSEGYQTASSYPAAHQYQPSMDRRTMIPIHHPAAKIEPGTSEGTSENWTRLPETASTSYSFGQYATKPAKGFDERALDPSFFSEPSMKIPTGSNTAPPMGYFNPGSVGYDRNGIPHSVNFGNAMPTPQDYPMPIAAMQNQGGNGARSTTQFTQNRPSVPAPQTMMTTFSSKTVSSTPKRYKCNICQKRFTRPSSLQTHTYSHTGEK</sequence>
<feature type="non-terminal residue" evidence="11">
    <location>
        <position position="313"/>
    </location>
</feature>
<dbReference type="GO" id="GO:0005634">
    <property type="term" value="C:nucleus"/>
    <property type="evidence" value="ECO:0007669"/>
    <property type="project" value="UniProtKB-SubCell"/>
</dbReference>
<keyword evidence="4 8" id="KW-0863">Zinc-finger</keyword>
<evidence type="ECO:0000256" key="6">
    <source>
        <dbReference type="ARBA" id="ARBA00023125"/>
    </source>
</evidence>
<dbReference type="OrthoDB" id="6077919at2759"/>
<evidence type="ECO:0000256" key="3">
    <source>
        <dbReference type="ARBA" id="ARBA00022737"/>
    </source>
</evidence>
<protein>
    <submittedName>
        <fullName evidence="11">6597_t:CDS:1</fullName>
    </submittedName>
</protein>
<feature type="domain" description="C2H2-type" evidence="10">
    <location>
        <begin position="287"/>
        <end position="313"/>
    </location>
</feature>
<evidence type="ECO:0000256" key="2">
    <source>
        <dbReference type="ARBA" id="ARBA00022723"/>
    </source>
</evidence>
<dbReference type="SMART" id="SM00355">
    <property type="entry name" value="ZnF_C2H2"/>
    <property type="match status" value="1"/>
</dbReference>
<evidence type="ECO:0000256" key="4">
    <source>
        <dbReference type="ARBA" id="ARBA00022771"/>
    </source>
</evidence>
<keyword evidence="12" id="KW-1185">Reference proteome</keyword>
<feature type="compositionally biased region" description="Polar residues" evidence="9">
    <location>
        <begin position="80"/>
        <end position="94"/>
    </location>
</feature>
<dbReference type="InterPro" id="IPR013087">
    <property type="entry name" value="Znf_C2H2_type"/>
</dbReference>
<dbReference type="GO" id="GO:0008270">
    <property type="term" value="F:zinc ion binding"/>
    <property type="evidence" value="ECO:0007669"/>
    <property type="project" value="UniProtKB-KW"/>
</dbReference>
<evidence type="ECO:0000256" key="9">
    <source>
        <dbReference type="SAM" id="MobiDB-lite"/>
    </source>
</evidence>
<dbReference type="PROSITE" id="PS50157">
    <property type="entry name" value="ZINC_FINGER_C2H2_2"/>
    <property type="match status" value="1"/>
</dbReference>
<dbReference type="PROSITE" id="PS00028">
    <property type="entry name" value="ZINC_FINGER_C2H2_1"/>
    <property type="match status" value="1"/>
</dbReference>
<dbReference type="AlphaFoldDB" id="A0A9N9HTF7"/>
<evidence type="ECO:0000256" key="5">
    <source>
        <dbReference type="ARBA" id="ARBA00022833"/>
    </source>
</evidence>
<dbReference type="FunFam" id="3.30.160.60:FF:000045">
    <property type="entry name" value="ZFP69 zinc finger protein B"/>
    <property type="match status" value="1"/>
</dbReference>
<dbReference type="InterPro" id="IPR036236">
    <property type="entry name" value="Znf_C2H2_sf"/>
</dbReference>
<dbReference type="EMBL" id="CAJVPV010017934">
    <property type="protein sequence ID" value="CAG8704717.1"/>
    <property type="molecule type" value="Genomic_DNA"/>
</dbReference>
<comment type="subcellular location">
    <subcellularLocation>
        <location evidence="1">Nucleus</location>
    </subcellularLocation>
</comment>
<feature type="non-terminal residue" evidence="11">
    <location>
        <position position="1"/>
    </location>
</feature>
<dbReference type="Proteomes" id="UP000789342">
    <property type="component" value="Unassembled WGS sequence"/>
</dbReference>